<evidence type="ECO:0000313" key="2">
    <source>
        <dbReference type="EMBL" id="CZR51306.1"/>
    </source>
</evidence>
<reference evidence="2 3" key="1">
    <citation type="submission" date="2016-03" db="EMBL/GenBank/DDBJ databases">
        <authorList>
            <person name="Ploux O."/>
        </authorList>
    </citation>
    <scope>NUCLEOTIDE SEQUENCE [LARGE SCALE GENOMIC DNA]</scope>
    <source>
        <strain evidence="2 3">UAMH 11012</strain>
    </source>
</reference>
<proteinExistence type="predicted"/>
<keyword evidence="3" id="KW-1185">Reference proteome</keyword>
<dbReference type="AlphaFoldDB" id="A0A1L7WEW7"/>
<feature type="region of interest" description="Disordered" evidence="1">
    <location>
        <begin position="1"/>
        <end position="36"/>
    </location>
</feature>
<dbReference type="STRING" id="576137.A0A1L7WEW7"/>
<gene>
    <name evidence="2" type="ORF">PAC_01181</name>
</gene>
<dbReference type="PANTHER" id="PTHR37540">
    <property type="entry name" value="TRANSCRIPTION FACTOR (ACR-2), PUTATIVE-RELATED-RELATED"/>
    <property type="match status" value="1"/>
</dbReference>
<sequence>MSSSTGSKGDGHATTARDEATDVQLPVGDQEQDGDSMFINVTESLTLDKASRTRVRVQVMRDYHQRRVQKAAGKTKVQDVGQDPKKPSHRGKTQKFRLGKENFLKPWVSVKSKAGKRDKAAKPKLLKIEPHPEISNSHDFSILSRRVVAVIEDHLGNVDSGNVITDVITTSPTWASENTEVWNSEQYGEFLDGTLGYPLSIWETARIYQSPGAGLMDPFAAMSVLITPRTQLLLHHYFNVRMQSSWLMMPMRKTLFSLAVHDTAMFHSFLCHYATNFNVRFKTNDATETIYHATRAATLVNERLADPSRALTNETIATVANMAAFESSNGSMSSMVIHMDGLEKMVRLRGGLHDGGFPTIVQRMVGWADYHVATATLQKPRFSPLLLPQTEGPKGNPQSLQTAMPKYFPFKDTAFPNLDELFYGVRDLAEKLRIIRRAITPPSEDIWYSDKIYFLQRNLFDIAHGSSKASPVDGLCALAALMYCGHCLRDIPLSYAVTANAVTRLKNTLELLDMASILEQESWDKYFWVLGFGGIAAEGKQEQAWFVIKFRAMCDYLEFADWDAARPILDRILWAPELDAAGQRLWKLSLATDA</sequence>
<dbReference type="PANTHER" id="PTHR37540:SF5">
    <property type="entry name" value="TRANSCRIPTION FACTOR DOMAIN-CONTAINING PROTEIN"/>
    <property type="match status" value="1"/>
</dbReference>
<evidence type="ECO:0000256" key="1">
    <source>
        <dbReference type="SAM" id="MobiDB-lite"/>
    </source>
</evidence>
<dbReference type="Pfam" id="PF11951">
    <property type="entry name" value="Fungal_trans_2"/>
    <property type="match status" value="1"/>
</dbReference>
<dbReference type="Proteomes" id="UP000184330">
    <property type="component" value="Unassembled WGS sequence"/>
</dbReference>
<evidence type="ECO:0000313" key="3">
    <source>
        <dbReference type="Proteomes" id="UP000184330"/>
    </source>
</evidence>
<dbReference type="EMBL" id="FJOG01000001">
    <property type="protein sequence ID" value="CZR51306.1"/>
    <property type="molecule type" value="Genomic_DNA"/>
</dbReference>
<evidence type="ECO:0008006" key="4">
    <source>
        <dbReference type="Google" id="ProtNLM"/>
    </source>
</evidence>
<accession>A0A1L7WEW7</accession>
<organism evidence="2 3">
    <name type="scientific">Phialocephala subalpina</name>
    <dbReference type="NCBI Taxonomy" id="576137"/>
    <lineage>
        <taxon>Eukaryota</taxon>
        <taxon>Fungi</taxon>
        <taxon>Dikarya</taxon>
        <taxon>Ascomycota</taxon>
        <taxon>Pezizomycotina</taxon>
        <taxon>Leotiomycetes</taxon>
        <taxon>Helotiales</taxon>
        <taxon>Mollisiaceae</taxon>
        <taxon>Phialocephala</taxon>
        <taxon>Phialocephala fortinii species complex</taxon>
    </lineage>
</organism>
<dbReference type="OrthoDB" id="4158087at2759"/>
<feature type="region of interest" description="Disordered" evidence="1">
    <location>
        <begin position="66"/>
        <end position="92"/>
    </location>
</feature>
<feature type="compositionally biased region" description="Basic and acidic residues" evidence="1">
    <location>
        <begin position="9"/>
        <end position="20"/>
    </location>
</feature>
<name>A0A1L7WEW7_9HELO</name>
<dbReference type="InterPro" id="IPR021858">
    <property type="entry name" value="Fun_TF"/>
</dbReference>
<protein>
    <recommendedName>
        <fullName evidence="4">Tachykinin family protein</fullName>
    </recommendedName>
</protein>